<dbReference type="RefSeq" id="WP_148774872.1">
    <property type="nucleotide sequence ID" value="NZ_VSSS01000038.1"/>
</dbReference>
<evidence type="ECO:0008006" key="5">
    <source>
        <dbReference type="Google" id="ProtNLM"/>
    </source>
</evidence>
<feature type="compositionally biased region" description="Basic and acidic residues" evidence="2">
    <location>
        <begin position="262"/>
        <end position="272"/>
    </location>
</feature>
<dbReference type="Proteomes" id="UP000324758">
    <property type="component" value="Unassembled WGS sequence"/>
</dbReference>
<dbReference type="AlphaFoldDB" id="A0A5D3K9M4"/>
<dbReference type="Gene3D" id="1.10.150.130">
    <property type="match status" value="1"/>
</dbReference>
<keyword evidence="4" id="KW-1185">Reference proteome</keyword>
<dbReference type="GO" id="GO:0003677">
    <property type="term" value="F:DNA binding"/>
    <property type="evidence" value="ECO:0007669"/>
    <property type="project" value="UniProtKB-KW"/>
</dbReference>
<organism evidence="3 4">
    <name type="scientific">Bradyrhizobium rifense</name>
    <dbReference type="NCBI Taxonomy" id="515499"/>
    <lineage>
        <taxon>Bacteria</taxon>
        <taxon>Pseudomonadati</taxon>
        <taxon>Pseudomonadota</taxon>
        <taxon>Alphaproteobacteria</taxon>
        <taxon>Hyphomicrobiales</taxon>
        <taxon>Nitrobacteraceae</taxon>
        <taxon>Bradyrhizobium</taxon>
    </lineage>
</organism>
<comment type="caution">
    <text evidence="3">The sequence shown here is derived from an EMBL/GenBank/DDBJ whole genome shotgun (WGS) entry which is preliminary data.</text>
</comment>
<accession>A0A5D3K9M4</accession>
<dbReference type="InterPro" id="IPR010998">
    <property type="entry name" value="Integrase_recombinase_N"/>
</dbReference>
<protein>
    <recommendedName>
        <fullName evidence="5">Core-binding (CB) domain-containing protein</fullName>
    </recommendedName>
</protein>
<dbReference type="SUPFAM" id="SSF56349">
    <property type="entry name" value="DNA breaking-rejoining enzymes"/>
    <property type="match status" value="1"/>
</dbReference>
<proteinExistence type="predicted"/>
<gene>
    <name evidence="3" type="ORF">FXB40_25310</name>
</gene>
<reference evidence="3 4" key="1">
    <citation type="submission" date="2019-08" db="EMBL/GenBank/DDBJ databases">
        <title>Bradyrhizobium hipponensis sp. nov., a rhizobium isolated from a Lupinus angustifolius root nodule in Tunisia.</title>
        <authorList>
            <person name="Off K."/>
            <person name="Rejili M."/>
            <person name="Mars M."/>
            <person name="Brachmann A."/>
            <person name="Marin M."/>
        </authorList>
    </citation>
    <scope>NUCLEOTIDE SEQUENCE [LARGE SCALE GENOMIC DNA]</scope>
    <source>
        <strain evidence="3 4">CTAW71</strain>
    </source>
</reference>
<evidence type="ECO:0000256" key="1">
    <source>
        <dbReference type="ARBA" id="ARBA00023125"/>
    </source>
</evidence>
<feature type="region of interest" description="Disordered" evidence="2">
    <location>
        <begin position="258"/>
        <end position="280"/>
    </location>
</feature>
<evidence type="ECO:0000313" key="3">
    <source>
        <dbReference type="EMBL" id="TYL92405.1"/>
    </source>
</evidence>
<keyword evidence="1" id="KW-0238">DNA-binding</keyword>
<evidence type="ECO:0000313" key="4">
    <source>
        <dbReference type="Proteomes" id="UP000324758"/>
    </source>
</evidence>
<name>A0A5D3K9M4_9BRAD</name>
<sequence>MRRWSGIVYRAFAEGLEDNPGPTSQQWLSVAEANKAAQRGEYSLGARLGIFKDEDERRHADLENRFGAIVDATLTRQSVFTTDDSRWQITEAVTRDLTEGVKKLARNADGDFTPDTYVKRLPLPTALHLSVLTGESLAALADAWHTASLARGTRKRTAKRWKPIVLRFKDWLGHDNLGRIAPADVQRWGDERSAGGSAPKTINDTNFAALQAVFGWGVKSGWLPINPAENARVEGRGKKRTREPWFLESESAAMPLSLTSHSEFKAPSERTPKPPPPSEVPWLRAYSAARVVEMI</sequence>
<dbReference type="EMBL" id="VSSS01000038">
    <property type="protein sequence ID" value="TYL92405.1"/>
    <property type="molecule type" value="Genomic_DNA"/>
</dbReference>
<dbReference type="InterPro" id="IPR011010">
    <property type="entry name" value="DNA_brk_join_enz"/>
</dbReference>
<dbReference type="OrthoDB" id="9784724at2"/>
<evidence type="ECO:0000256" key="2">
    <source>
        <dbReference type="SAM" id="MobiDB-lite"/>
    </source>
</evidence>